<evidence type="ECO:0000313" key="8">
    <source>
        <dbReference type="Proteomes" id="UP001259803"/>
    </source>
</evidence>
<dbReference type="Gene3D" id="1.10.287.130">
    <property type="match status" value="1"/>
</dbReference>
<dbReference type="SUPFAM" id="SSF55785">
    <property type="entry name" value="PYP-like sensor domain (PAS domain)"/>
    <property type="match status" value="1"/>
</dbReference>
<organism evidence="7 8">
    <name type="scientific">Croceicoccus esteveae</name>
    <dbReference type="NCBI Taxonomy" id="3075597"/>
    <lineage>
        <taxon>Bacteria</taxon>
        <taxon>Pseudomonadati</taxon>
        <taxon>Pseudomonadota</taxon>
        <taxon>Alphaproteobacteria</taxon>
        <taxon>Sphingomonadales</taxon>
        <taxon>Erythrobacteraceae</taxon>
        <taxon>Croceicoccus</taxon>
    </lineage>
</organism>
<comment type="caution">
    <text evidence="7">The sequence shown here is derived from an EMBL/GenBank/DDBJ whole genome shotgun (WGS) entry which is preliminary data.</text>
</comment>
<gene>
    <name evidence="7" type="ORF">RM533_02545</name>
</gene>
<evidence type="ECO:0000256" key="5">
    <source>
        <dbReference type="SAM" id="Phobius"/>
    </source>
</evidence>
<keyword evidence="4" id="KW-0418">Kinase</keyword>
<dbReference type="Gene3D" id="3.30.565.10">
    <property type="entry name" value="Histidine kinase-like ATPase, C-terminal domain"/>
    <property type="match status" value="1"/>
</dbReference>
<keyword evidence="8" id="KW-1185">Reference proteome</keyword>
<dbReference type="EMBL" id="JAVRHS010000001">
    <property type="protein sequence ID" value="MDT0575061.1"/>
    <property type="molecule type" value="Genomic_DNA"/>
</dbReference>
<dbReference type="Pfam" id="PF00512">
    <property type="entry name" value="HisKA"/>
    <property type="match status" value="1"/>
</dbReference>
<evidence type="ECO:0000313" key="7">
    <source>
        <dbReference type="EMBL" id="MDT0575061.1"/>
    </source>
</evidence>
<dbReference type="PROSITE" id="PS50109">
    <property type="entry name" value="HIS_KIN"/>
    <property type="match status" value="1"/>
</dbReference>
<feature type="transmembrane region" description="Helical" evidence="5">
    <location>
        <begin position="12"/>
        <end position="29"/>
    </location>
</feature>
<evidence type="ECO:0000256" key="3">
    <source>
        <dbReference type="ARBA" id="ARBA00022679"/>
    </source>
</evidence>
<evidence type="ECO:0000256" key="4">
    <source>
        <dbReference type="ARBA" id="ARBA00022777"/>
    </source>
</evidence>
<dbReference type="InterPro" id="IPR005467">
    <property type="entry name" value="His_kinase_dom"/>
</dbReference>
<evidence type="ECO:0000256" key="1">
    <source>
        <dbReference type="ARBA" id="ARBA00000085"/>
    </source>
</evidence>
<keyword evidence="5" id="KW-0812">Transmembrane</keyword>
<keyword evidence="5" id="KW-0472">Membrane</keyword>
<dbReference type="InterPro" id="IPR035965">
    <property type="entry name" value="PAS-like_dom_sf"/>
</dbReference>
<reference evidence="7 8" key="1">
    <citation type="submission" date="2023-09" db="EMBL/GenBank/DDBJ databases">
        <authorList>
            <person name="Rey-Velasco X."/>
        </authorList>
    </citation>
    <scope>NUCLEOTIDE SEQUENCE [LARGE SCALE GENOMIC DNA]</scope>
    <source>
        <strain evidence="7 8">F390</strain>
    </source>
</reference>
<dbReference type="RefSeq" id="WP_311339608.1">
    <property type="nucleotide sequence ID" value="NZ_JAVRHS010000001.1"/>
</dbReference>
<dbReference type="Proteomes" id="UP001259803">
    <property type="component" value="Unassembled WGS sequence"/>
</dbReference>
<dbReference type="SUPFAM" id="SSF47384">
    <property type="entry name" value="Homodimeric domain of signal transducing histidine kinase"/>
    <property type="match status" value="1"/>
</dbReference>
<feature type="domain" description="Histidine kinase" evidence="6">
    <location>
        <begin position="570"/>
        <end position="774"/>
    </location>
</feature>
<dbReference type="Gene3D" id="3.30.450.20">
    <property type="entry name" value="PAS domain"/>
    <property type="match status" value="1"/>
</dbReference>
<dbReference type="InterPro" id="IPR003661">
    <property type="entry name" value="HisK_dim/P_dom"/>
</dbReference>
<comment type="catalytic activity">
    <reaction evidence="1">
        <text>ATP + protein L-histidine = ADP + protein N-phospho-L-histidine.</text>
        <dbReference type="EC" id="2.7.13.3"/>
    </reaction>
</comment>
<evidence type="ECO:0000259" key="6">
    <source>
        <dbReference type="PROSITE" id="PS50109"/>
    </source>
</evidence>
<dbReference type="CDD" id="cd00082">
    <property type="entry name" value="HisKA"/>
    <property type="match status" value="1"/>
</dbReference>
<dbReference type="SMART" id="SM00388">
    <property type="entry name" value="HisKA"/>
    <property type="match status" value="1"/>
</dbReference>
<dbReference type="InterPro" id="IPR036097">
    <property type="entry name" value="HisK_dim/P_sf"/>
</dbReference>
<dbReference type="PANTHER" id="PTHR42878">
    <property type="entry name" value="TWO-COMPONENT HISTIDINE KINASE"/>
    <property type="match status" value="1"/>
</dbReference>
<dbReference type="SUPFAM" id="SSF55874">
    <property type="entry name" value="ATPase domain of HSP90 chaperone/DNA topoisomerase II/histidine kinase"/>
    <property type="match status" value="1"/>
</dbReference>
<keyword evidence="5" id="KW-1133">Transmembrane helix</keyword>
<evidence type="ECO:0000256" key="2">
    <source>
        <dbReference type="ARBA" id="ARBA00012438"/>
    </source>
</evidence>
<accession>A0ABU2ZFS2</accession>
<sequence>MSIVIGPLEIAALGLVLFIWTAVAIWMILRASRTGAAARRSSDGEGLSRLTRLMKHSPAQPMLVHAEGQLEARGSMAEMFALPALPRTLADLSSKVAAQTLATSDHAGTDVHALEEHVRETGSTGKPFAIRMRLAADGRVLALSGHPADARIAARGAVVVWVADVTQEEARLAALREEARLAHADCDVLANVIDIAPWPLWLRDAQGQLELVNQAYASAVGAASAHEAVRQSAELAPAPAGLVGSLPGAAADVERVVQSARSGEPRTYRVMDWPVGDGRLAGYAESTDQAEQVTQRFHAFRQAQQSLLDHLPSGVAQFSAERVLILANATMHRMFHLSDLPHEQVSFDRLLDRMRDAGRLPEARDFPQWRRERNGWFEATEVQHDQWMLADGTQLHIIAQPMPDGGLTLIVQDLTEQLRISSARDTLLRVRSATLDNLFEALTVLAPDGRLQFWNRRFGAQWNLGERFLAAKPHVDALLTAMRPQLQEAASAELIGTLLEAAILRREHGEMQVTMRDGRTLSLAAVPLPDGNGLLTTLDVTDSQRAEAALIRRNQALLDTDAQKTRFLAGIGDELRRPVHAIMQSAAALQDGSQAPHEVANAMRGTAHLLSDQIDTLLAMAGQGSEPVAEPDVDMEIMPLMVRLVHERAAQIEAAGLTLNLRGDRSAGMVTGKPDRLALAIGAIIDAAIADTSRGGKIDIGLTRRRGKCYVDVRHRAAGQANTDPDDRDAGEREAARQQAMMGLPQAREIIEAHGGTFEMLDSDAAVTARIVLH</sequence>
<dbReference type="Pfam" id="PF12860">
    <property type="entry name" value="PAS_7"/>
    <property type="match status" value="2"/>
</dbReference>
<name>A0ABU2ZFS2_9SPHN</name>
<proteinExistence type="predicted"/>
<dbReference type="PANTHER" id="PTHR42878:SF14">
    <property type="entry name" value="OSMOLARITY TWO-COMPONENT SYSTEM PROTEIN SSK1"/>
    <property type="match status" value="1"/>
</dbReference>
<protein>
    <recommendedName>
        <fullName evidence="2">histidine kinase</fullName>
        <ecNumber evidence="2">2.7.13.3</ecNumber>
    </recommendedName>
</protein>
<dbReference type="InterPro" id="IPR036890">
    <property type="entry name" value="HATPase_C_sf"/>
</dbReference>
<dbReference type="EC" id="2.7.13.3" evidence="2"/>
<keyword evidence="3" id="KW-0808">Transferase</keyword>
<dbReference type="InterPro" id="IPR050351">
    <property type="entry name" value="BphY/WalK/GraS-like"/>
</dbReference>